<reference evidence="9" key="1">
    <citation type="journal article" date="2013" name="Nature">
        <title>Pan genome of the phytoplankton Emiliania underpins its global distribution.</title>
        <authorList>
            <person name="Read B.A."/>
            <person name="Kegel J."/>
            <person name="Klute M.J."/>
            <person name="Kuo A."/>
            <person name="Lefebvre S.C."/>
            <person name="Maumus F."/>
            <person name="Mayer C."/>
            <person name="Miller J."/>
            <person name="Monier A."/>
            <person name="Salamov A."/>
            <person name="Young J."/>
            <person name="Aguilar M."/>
            <person name="Claverie J.M."/>
            <person name="Frickenhaus S."/>
            <person name="Gonzalez K."/>
            <person name="Herman E.K."/>
            <person name="Lin Y.C."/>
            <person name="Napier J."/>
            <person name="Ogata H."/>
            <person name="Sarno A.F."/>
            <person name="Shmutz J."/>
            <person name="Schroeder D."/>
            <person name="de Vargas C."/>
            <person name="Verret F."/>
            <person name="von Dassow P."/>
            <person name="Valentin K."/>
            <person name="Van de Peer Y."/>
            <person name="Wheeler G."/>
            <person name="Dacks J.B."/>
            <person name="Delwiche C.F."/>
            <person name="Dyhrman S.T."/>
            <person name="Glockner G."/>
            <person name="John U."/>
            <person name="Richards T."/>
            <person name="Worden A.Z."/>
            <person name="Zhang X."/>
            <person name="Grigoriev I.V."/>
            <person name="Allen A.E."/>
            <person name="Bidle K."/>
            <person name="Borodovsky M."/>
            <person name="Bowler C."/>
            <person name="Brownlee C."/>
            <person name="Cock J.M."/>
            <person name="Elias M."/>
            <person name="Gladyshev V.N."/>
            <person name="Groth M."/>
            <person name="Guda C."/>
            <person name="Hadaegh A."/>
            <person name="Iglesias-Rodriguez M.D."/>
            <person name="Jenkins J."/>
            <person name="Jones B.M."/>
            <person name="Lawson T."/>
            <person name="Leese F."/>
            <person name="Lindquist E."/>
            <person name="Lobanov A."/>
            <person name="Lomsadze A."/>
            <person name="Malik S.B."/>
            <person name="Marsh M.E."/>
            <person name="Mackinder L."/>
            <person name="Mock T."/>
            <person name="Mueller-Roeber B."/>
            <person name="Pagarete A."/>
            <person name="Parker M."/>
            <person name="Probert I."/>
            <person name="Quesneville H."/>
            <person name="Raines C."/>
            <person name="Rensing S.A."/>
            <person name="Riano-Pachon D.M."/>
            <person name="Richier S."/>
            <person name="Rokitta S."/>
            <person name="Shiraiwa Y."/>
            <person name="Soanes D.M."/>
            <person name="van der Giezen M."/>
            <person name="Wahlund T.M."/>
            <person name="Williams B."/>
            <person name="Wilson W."/>
            <person name="Wolfe G."/>
            <person name="Wurch L.L."/>
        </authorList>
    </citation>
    <scope>NUCLEOTIDE SEQUENCE</scope>
</reference>
<evidence type="ECO:0000256" key="5">
    <source>
        <dbReference type="ARBA" id="ARBA00023242"/>
    </source>
</evidence>
<evidence type="ECO:0000256" key="3">
    <source>
        <dbReference type="ARBA" id="ARBA00023015"/>
    </source>
</evidence>
<keyword evidence="4" id="KW-0804">Transcription</keyword>
<proteinExistence type="predicted"/>
<keyword evidence="1" id="KW-0479">Metal-binding</keyword>
<dbReference type="SUPFAM" id="SSF57701">
    <property type="entry name" value="Zn2/Cys6 DNA-binding domain"/>
    <property type="match status" value="2"/>
</dbReference>
<feature type="region of interest" description="Disordered" evidence="6">
    <location>
        <begin position="134"/>
        <end position="188"/>
    </location>
</feature>
<name>A0A0D3K1B1_EMIH1</name>
<evidence type="ECO:0000313" key="8">
    <source>
        <dbReference type="EnsemblProtists" id="EOD29546"/>
    </source>
</evidence>
<keyword evidence="5" id="KW-0539">Nucleus</keyword>
<evidence type="ECO:0000256" key="6">
    <source>
        <dbReference type="SAM" id="MobiDB-lite"/>
    </source>
</evidence>
<dbReference type="PaxDb" id="2903-EOD29546"/>
<dbReference type="PANTHER" id="PTHR47660">
    <property type="entry name" value="TRANSCRIPTION FACTOR WITH C2H2 AND ZN(2)-CYS(6) DNA BINDING DOMAIN (EUROFUNG)-RELATED-RELATED"/>
    <property type="match status" value="1"/>
</dbReference>
<dbReference type="SMART" id="SM00066">
    <property type="entry name" value="GAL4"/>
    <property type="match status" value="2"/>
</dbReference>
<feature type="domain" description="Zn(2)-C6 fungal-type" evidence="7">
    <location>
        <begin position="234"/>
        <end position="265"/>
    </location>
</feature>
<feature type="domain" description="Zn(2)-C6 fungal-type" evidence="7">
    <location>
        <begin position="197"/>
        <end position="224"/>
    </location>
</feature>
<feature type="compositionally biased region" description="Basic and acidic residues" evidence="6">
    <location>
        <begin position="141"/>
        <end position="155"/>
    </location>
</feature>
<evidence type="ECO:0000313" key="9">
    <source>
        <dbReference type="Proteomes" id="UP000013827"/>
    </source>
</evidence>
<reference evidence="8" key="2">
    <citation type="submission" date="2024-10" db="UniProtKB">
        <authorList>
            <consortium name="EnsemblProtists"/>
        </authorList>
    </citation>
    <scope>IDENTIFICATION</scope>
</reference>
<evidence type="ECO:0000256" key="1">
    <source>
        <dbReference type="ARBA" id="ARBA00022723"/>
    </source>
</evidence>
<dbReference type="GO" id="GO:0008270">
    <property type="term" value="F:zinc ion binding"/>
    <property type="evidence" value="ECO:0007669"/>
    <property type="project" value="InterPro"/>
</dbReference>
<keyword evidence="9" id="KW-1185">Reference proteome</keyword>
<evidence type="ECO:0000256" key="4">
    <source>
        <dbReference type="ARBA" id="ARBA00023163"/>
    </source>
</evidence>
<dbReference type="InterPro" id="IPR036864">
    <property type="entry name" value="Zn2-C6_fun-type_DNA-bd_sf"/>
</dbReference>
<dbReference type="EnsemblProtists" id="EOD29546">
    <property type="protein sequence ID" value="EOD29546"/>
    <property type="gene ID" value="EMIHUDRAFT_253934"/>
</dbReference>
<dbReference type="GO" id="GO:0000981">
    <property type="term" value="F:DNA-binding transcription factor activity, RNA polymerase II-specific"/>
    <property type="evidence" value="ECO:0007669"/>
    <property type="project" value="InterPro"/>
</dbReference>
<dbReference type="KEGG" id="ehx:EMIHUDRAFT_253934"/>
<evidence type="ECO:0000259" key="7">
    <source>
        <dbReference type="PROSITE" id="PS50048"/>
    </source>
</evidence>
<dbReference type="HOGENOM" id="CLU_684119_0_0_1"/>
<organism evidence="8 9">
    <name type="scientific">Emiliania huxleyi (strain CCMP1516)</name>
    <dbReference type="NCBI Taxonomy" id="280463"/>
    <lineage>
        <taxon>Eukaryota</taxon>
        <taxon>Haptista</taxon>
        <taxon>Haptophyta</taxon>
        <taxon>Prymnesiophyceae</taxon>
        <taxon>Isochrysidales</taxon>
        <taxon>Noelaerhabdaceae</taxon>
        <taxon>Emiliania</taxon>
    </lineage>
</organism>
<dbReference type="PROSITE" id="PS00463">
    <property type="entry name" value="ZN2_CY6_FUNGAL_1"/>
    <property type="match status" value="1"/>
</dbReference>
<dbReference type="CDD" id="cd00067">
    <property type="entry name" value="GAL4"/>
    <property type="match status" value="2"/>
</dbReference>
<dbReference type="AlphaFoldDB" id="A0A0D3K1B1"/>
<dbReference type="Pfam" id="PF00172">
    <property type="entry name" value="Zn_clus"/>
    <property type="match status" value="2"/>
</dbReference>
<dbReference type="GeneID" id="17274822"/>
<dbReference type="Gene3D" id="4.10.240.10">
    <property type="entry name" value="Zn(2)-C6 fungal-type DNA-binding domain"/>
    <property type="match status" value="2"/>
</dbReference>
<dbReference type="Proteomes" id="UP000013827">
    <property type="component" value="Unassembled WGS sequence"/>
</dbReference>
<dbReference type="InterPro" id="IPR001138">
    <property type="entry name" value="Zn2Cys6_DnaBD"/>
</dbReference>
<protein>
    <recommendedName>
        <fullName evidence="7">Zn(2)-C6 fungal-type domain-containing protein</fullName>
    </recommendedName>
</protein>
<keyword evidence="3" id="KW-0805">Transcription regulation</keyword>
<dbReference type="RefSeq" id="XP_005781975.1">
    <property type="nucleotide sequence ID" value="XM_005781918.1"/>
</dbReference>
<dbReference type="PROSITE" id="PS50048">
    <property type="entry name" value="ZN2_CY6_FUNGAL_2"/>
    <property type="match status" value="2"/>
</dbReference>
<evidence type="ECO:0000256" key="2">
    <source>
        <dbReference type="ARBA" id="ARBA00022833"/>
    </source>
</evidence>
<sequence length="406" mass="43227">MAPYPTGTCANCTNHGVLKYARRTMCTRYKCQKAATAERVARLADGGGDAVVPTYCFEINGVLASMTAALAISGCKVIEVHATTRVFDDSLEDTFVVQTHGRQVKDGELADVSHRLLAATKDPLQARSLKQELSRLQNSSKHNEHPTPEKARGLERGLTAKPVSEWEHRGNAGVKAPPQKTRRLPSSRGDYRPVLHACKNCQKARTACTDQRPCLRCTRLGLQCEGEAKPVRRACDHCKRAKTKCDLNDAMPCARCVRLGLECTASGNFKKPLGLQQEQVGLALCVPVASSPDAAVAVAVQAAVATTATAQAATALATVPTVVSTALARDDITEGEATAALEELLDEPVSALGLPPLNELGLSPLERAASRVDPMFSPPHLCMDIMSDGGLDTFLSVALADPVAVV</sequence>
<accession>A0A0D3K1B1</accession>
<keyword evidence="2" id="KW-0862">Zinc</keyword>